<dbReference type="EMBL" id="QGKV02002055">
    <property type="protein sequence ID" value="KAF3492584.1"/>
    <property type="molecule type" value="Genomic_DNA"/>
</dbReference>
<reference evidence="2 3" key="1">
    <citation type="journal article" date="2020" name="BMC Genomics">
        <title>Intraspecific diversification of the crop wild relative Brassica cretica Lam. using demographic model selection.</title>
        <authorList>
            <person name="Kioukis A."/>
            <person name="Michalopoulou V.A."/>
            <person name="Briers L."/>
            <person name="Pirintsos S."/>
            <person name="Studholme D.J."/>
            <person name="Pavlidis P."/>
            <person name="Sarris P.F."/>
        </authorList>
    </citation>
    <scope>NUCLEOTIDE SEQUENCE [LARGE SCALE GENOMIC DNA]</scope>
    <source>
        <strain evidence="3">cv. PFS-1207/04</strain>
    </source>
</reference>
<sequence length="173" mass="18998">MTTDDINNLQTPLNGGSNTNLNTPAADVSAANAPDNAKTLEDFEKMTRAIRPRGTTKIRGKILDFTTPLDRLGTSREHPSGQNPSKTSPAEKRNSGNPLSPARDTEVDEVEPVNLDPDDVSDDTEEDTDIHPRRTRIRSAREDCPFDKNMTEEEENLLMCHGVAHGAKQTCMA</sequence>
<name>A0ABQ7A4I3_BRACR</name>
<organism evidence="2 3">
    <name type="scientific">Brassica cretica</name>
    <name type="common">Mustard</name>
    <dbReference type="NCBI Taxonomy" id="69181"/>
    <lineage>
        <taxon>Eukaryota</taxon>
        <taxon>Viridiplantae</taxon>
        <taxon>Streptophyta</taxon>
        <taxon>Embryophyta</taxon>
        <taxon>Tracheophyta</taxon>
        <taxon>Spermatophyta</taxon>
        <taxon>Magnoliopsida</taxon>
        <taxon>eudicotyledons</taxon>
        <taxon>Gunneridae</taxon>
        <taxon>Pentapetalae</taxon>
        <taxon>rosids</taxon>
        <taxon>malvids</taxon>
        <taxon>Brassicales</taxon>
        <taxon>Brassicaceae</taxon>
        <taxon>Brassiceae</taxon>
        <taxon>Brassica</taxon>
    </lineage>
</organism>
<feature type="region of interest" description="Disordered" evidence="1">
    <location>
        <begin position="1"/>
        <end position="141"/>
    </location>
</feature>
<feature type="compositionally biased region" description="Basic residues" evidence="1">
    <location>
        <begin position="48"/>
        <end position="60"/>
    </location>
</feature>
<evidence type="ECO:0000256" key="1">
    <source>
        <dbReference type="SAM" id="MobiDB-lite"/>
    </source>
</evidence>
<evidence type="ECO:0000313" key="2">
    <source>
        <dbReference type="EMBL" id="KAF3492584.1"/>
    </source>
</evidence>
<feature type="compositionally biased region" description="Polar residues" evidence="1">
    <location>
        <begin position="1"/>
        <end position="23"/>
    </location>
</feature>
<evidence type="ECO:0000313" key="3">
    <source>
        <dbReference type="Proteomes" id="UP000266723"/>
    </source>
</evidence>
<accession>A0ABQ7A4I3</accession>
<proteinExistence type="predicted"/>
<protein>
    <submittedName>
        <fullName evidence="2">Uncharacterized protein</fullName>
    </submittedName>
</protein>
<gene>
    <name evidence="2" type="ORF">DY000_02053640</name>
</gene>
<comment type="caution">
    <text evidence="2">The sequence shown here is derived from an EMBL/GenBank/DDBJ whole genome shotgun (WGS) entry which is preliminary data.</text>
</comment>
<dbReference type="Proteomes" id="UP000266723">
    <property type="component" value="Unassembled WGS sequence"/>
</dbReference>
<feature type="compositionally biased region" description="Acidic residues" evidence="1">
    <location>
        <begin position="106"/>
        <end position="128"/>
    </location>
</feature>
<feature type="compositionally biased region" description="Basic and acidic residues" evidence="1">
    <location>
        <begin position="38"/>
        <end position="47"/>
    </location>
</feature>
<keyword evidence="3" id="KW-1185">Reference proteome</keyword>